<evidence type="ECO:0000313" key="3">
    <source>
        <dbReference type="Proteomes" id="UP001152523"/>
    </source>
</evidence>
<protein>
    <recommendedName>
        <fullName evidence="1">Helitron helicase-like domain-containing protein</fullName>
    </recommendedName>
</protein>
<dbReference type="EMBL" id="CAMAPF010000719">
    <property type="protein sequence ID" value="CAH9118153.1"/>
    <property type="molecule type" value="Genomic_DNA"/>
</dbReference>
<comment type="caution">
    <text evidence="2">The sequence shown here is derived from an EMBL/GenBank/DDBJ whole genome shotgun (WGS) entry which is preliminary data.</text>
</comment>
<keyword evidence="3" id="KW-1185">Reference proteome</keyword>
<sequence>MDTTNAPKVRLKLIGKRYGDARTYNLPSVSEVAALIVGDFDESLGERDILVETKSGKLQRINELNPAYFGLQYPLLFPYGEDGYREDTKLSRCNVVSTNGRKRVSVREFLAYRVQERCDNHSYMLKAKRLFQQFIVDGYTLVESARLRYVRANQQQLRCEMYKGLNDAFLRGENDSRTQGKRIVLPPTFTGGARYMIQNYQDAMAICRWAGYPDLFITFTCNPRWPEIDRFLNPKNLKSEDRPDVISRVFKIKLNGLIKDLRMNKAFGNVRGVVYTIEFQKRGLPHAHILLWLCSADKLPSPDDIDKVISAEIPDANSDPAYYAAVTDFMMHGPCGRDFKSAPCMVDGKCAKHFPKKWCPETTIDDDGYPMYRRRNTGRKVCKNKTELDNRFVVPHSRYLLMKYGAHMNVEWCNQSRSIKYLFKYINKGRDRVTAGFFQANQVDTHQKPLDEIQMYYDCRYISACEAAWRIFGFEIQYKNPTVERLSFHLPEEHSVVFHDDQPLDVVVRASSVKQSMFTAWMEANKKYPEARLLTYAEFPQKFVWKKKTREWTPRKQAFAIGRIYYVHPGSGESYYIRCLLNHIRGATSHQDL</sequence>
<gene>
    <name evidence="2" type="ORF">CEPIT_LOCUS22157</name>
</gene>
<evidence type="ECO:0000259" key="1">
    <source>
        <dbReference type="Pfam" id="PF14214"/>
    </source>
</evidence>
<dbReference type="PANTHER" id="PTHR45786:SF66">
    <property type="entry name" value="HOOK MOTIF PROTEIN, PUTATIVE-RELATED"/>
    <property type="match status" value="1"/>
</dbReference>
<dbReference type="Pfam" id="PF14214">
    <property type="entry name" value="Helitron_like_N"/>
    <property type="match status" value="1"/>
</dbReference>
<reference evidence="2" key="1">
    <citation type="submission" date="2022-07" db="EMBL/GenBank/DDBJ databases">
        <authorList>
            <person name="Macas J."/>
            <person name="Novak P."/>
            <person name="Neumann P."/>
        </authorList>
    </citation>
    <scope>NUCLEOTIDE SEQUENCE</scope>
</reference>
<dbReference type="PANTHER" id="PTHR45786">
    <property type="entry name" value="DNA BINDING PROTEIN-LIKE"/>
    <property type="match status" value="1"/>
</dbReference>
<dbReference type="AlphaFoldDB" id="A0AAV0E9Q0"/>
<dbReference type="Proteomes" id="UP001152523">
    <property type="component" value="Unassembled WGS sequence"/>
</dbReference>
<proteinExistence type="predicted"/>
<feature type="domain" description="Helitron helicase-like" evidence="1">
    <location>
        <begin position="109"/>
        <end position="291"/>
    </location>
</feature>
<name>A0AAV0E9Q0_9ASTE</name>
<evidence type="ECO:0000313" key="2">
    <source>
        <dbReference type="EMBL" id="CAH9118153.1"/>
    </source>
</evidence>
<accession>A0AAV0E9Q0</accession>
<dbReference type="InterPro" id="IPR025476">
    <property type="entry name" value="Helitron_helicase-like"/>
</dbReference>
<organism evidence="2 3">
    <name type="scientific">Cuscuta epithymum</name>
    <dbReference type="NCBI Taxonomy" id="186058"/>
    <lineage>
        <taxon>Eukaryota</taxon>
        <taxon>Viridiplantae</taxon>
        <taxon>Streptophyta</taxon>
        <taxon>Embryophyta</taxon>
        <taxon>Tracheophyta</taxon>
        <taxon>Spermatophyta</taxon>
        <taxon>Magnoliopsida</taxon>
        <taxon>eudicotyledons</taxon>
        <taxon>Gunneridae</taxon>
        <taxon>Pentapetalae</taxon>
        <taxon>asterids</taxon>
        <taxon>lamiids</taxon>
        <taxon>Solanales</taxon>
        <taxon>Convolvulaceae</taxon>
        <taxon>Cuscuteae</taxon>
        <taxon>Cuscuta</taxon>
        <taxon>Cuscuta subgen. Cuscuta</taxon>
    </lineage>
</organism>
<feature type="non-terminal residue" evidence="2">
    <location>
        <position position="593"/>
    </location>
</feature>